<accession>A0A395JQ59</accession>
<name>A0A395JQ59_9GAMM</name>
<dbReference type="OrthoDB" id="542521at2"/>
<dbReference type="AlphaFoldDB" id="A0A395JQ59"/>
<dbReference type="InterPro" id="IPR036390">
    <property type="entry name" value="WH_DNA-bd_sf"/>
</dbReference>
<dbReference type="GO" id="GO:0003824">
    <property type="term" value="F:catalytic activity"/>
    <property type="evidence" value="ECO:0007669"/>
    <property type="project" value="UniProtKB-ARBA"/>
</dbReference>
<evidence type="ECO:0000313" key="2">
    <source>
        <dbReference type="EMBL" id="RBP51674.1"/>
    </source>
</evidence>
<dbReference type="PROSITE" id="PS51462">
    <property type="entry name" value="NUDIX"/>
    <property type="match status" value="1"/>
</dbReference>
<sequence>MKQNTPLAKPSGPHNHTVDNVIFGCEEDTLEVFLVQHGEGKSRGEWGLPGDWMREEESLEQAATRTLKERTGITDVYLEQLHTFSDVDRYPFERVLTTAFFALIRPDAVKTIVGETELDAAWFDINKLPPLIFDHKSIVEKGIEHLKHKVRHEPIGFNLLPKKFTLLQLQCLYEAVLGIKVDKPNFRRKMKKMQLLVSLGEKQTGVAHRAANLYRFDEQVYRKLKTKGFVFEL</sequence>
<dbReference type="Pfam" id="PF00293">
    <property type="entry name" value="NUDIX"/>
    <property type="match status" value="1"/>
</dbReference>
<dbReference type="EMBL" id="QNRT01000002">
    <property type="protein sequence ID" value="RBP51674.1"/>
    <property type="molecule type" value="Genomic_DNA"/>
</dbReference>
<evidence type="ECO:0000313" key="3">
    <source>
        <dbReference type="Proteomes" id="UP000253083"/>
    </source>
</evidence>
<dbReference type="PANTHER" id="PTHR43736">
    <property type="entry name" value="ADP-RIBOSE PYROPHOSPHATASE"/>
    <property type="match status" value="1"/>
</dbReference>
<dbReference type="InParanoid" id="A0A395JQ59"/>
<dbReference type="InterPro" id="IPR015797">
    <property type="entry name" value="NUDIX_hydrolase-like_dom_sf"/>
</dbReference>
<dbReference type="RefSeq" id="WP_113954424.1">
    <property type="nucleotide sequence ID" value="NZ_QNRT01000002.1"/>
</dbReference>
<feature type="domain" description="Nudix hydrolase" evidence="1">
    <location>
        <begin position="13"/>
        <end position="145"/>
    </location>
</feature>
<dbReference type="Pfam" id="PF21906">
    <property type="entry name" value="WHD_NrtR"/>
    <property type="match status" value="1"/>
</dbReference>
<dbReference type="Gene3D" id="3.90.79.10">
    <property type="entry name" value="Nucleoside Triphosphate Pyrophosphohydrolase"/>
    <property type="match status" value="1"/>
</dbReference>
<reference evidence="2 3" key="1">
    <citation type="submission" date="2018-06" db="EMBL/GenBank/DDBJ databases">
        <title>Genomic Encyclopedia of Type Strains, Phase IV (KMG-IV): sequencing the most valuable type-strain genomes for metagenomic binning, comparative biology and taxonomic classification.</title>
        <authorList>
            <person name="Goeker M."/>
        </authorList>
    </citation>
    <scope>NUCLEOTIDE SEQUENCE [LARGE SCALE GENOMIC DNA]</scope>
    <source>
        <strain evidence="2 3">DSM 24032</strain>
    </source>
</reference>
<organism evidence="2 3">
    <name type="scientific">Arenicella xantha</name>
    <dbReference type="NCBI Taxonomy" id="644221"/>
    <lineage>
        <taxon>Bacteria</taxon>
        <taxon>Pseudomonadati</taxon>
        <taxon>Pseudomonadota</taxon>
        <taxon>Gammaproteobacteria</taxon>
        <taxon>Arenicellales</taxon>
        <taxon>Arenicellaceae</taxon>
        <taxon>Arenicella</taxon>
    </lineage>
</organism>
<dbReference type="PANTHER" id="PTHR43736:SF4">
    <property type="entry name" value="SLR1690 PROTEIN"/>
    <property type="match status" value="1"/>
</dbReference>
<proteinExistence type="predicted"/>
<protein>
    <submittedName>
        <fullName evidence="2">NUDIX domain-containing protein</fullName>
    </submittedName>
</protein>
<dbReference type="CDD" id="cd18873">
    <property type="entry name" value="NUDIX_NadM_like"/>
    <property type="match status" value="1"/>
</dbReference>
<dbReference type="Gene3D" id="1.10.10.10">
    <property type="entry name" value="Winged helix-like DNA-binding domain superfamily/Winged helix DNA-binding domain"/>
    <property type="match status" value="1"/>
</dbReference>
<dbReference type="InterPro" id="IPR036388">
    <property type="entry name" value="WH-like_DNA-bd_sf"/>
</dbReference>
<keyword evidence="3" id="KW-1185">Reference proteome</keyword>
<dbReference type="SUPFAM" id="SSF46785">
    <property type="entry name" value="Winged helix' DNA-binding domain"/>
    <property type="match status" value="1"/>
</dbReference>
<evidence type="ECO:0000259" key="1">
    <source>
        <dbReference type="PROSITE" id="PS51462"/>
    </source>
</evidence>
<dbReference type="Proteomes" id="UP000253083">
    <property type="component" value="Unassembled WGS sequence"/>
</dbReference>
<dbReference type="SUPFAM" id="SSF55811">
    <property type="entry name" value="Nudix"/>
    <property type="match status" value="1"/>
</dbReference>
<dbReference type="InterPro" id="IPR054105">
    <property type="entry name" value="WHD_NrtR"/>
</dbReference>
<gene>
    <name evidence="2" type="ORF">DFR28_1021106</name>
</gene>
<comment type="caution">
    <text evidence="2">The sequence shown here is derived from an EMBL/GenBank/DDBJ whole genome shotgun (WGS) entry which is preliminary data.</text>
</comment>
<dbReference type="InterPro" id="IPR000086">
    <property type="entry name" value="NUDIX_hydrolase_dom"/>
</dbReference>